<sequence length="39" mass="4448">MADLKDVSKSELSKIENLGKRTMFEIEELCLYSGIDMLP</sequence>
<protein>
    <recommendedName>
        <fullName evidence="2">RNA polymerase, alpha chain C terminal domain</fullName>
    </recommendedName>
</protein>
<proteinExistence type="predicted"/>
<evidence type="ECO:0000313" key="1">
    <source>
        <dbReference type="EMBL" id="HEA20946.1"/>
    </source>
</evidence>
<accession>A0A831QQM7</accession>
<reference evidence="1" key="1">
    <citation type="journal article" date="2020" name="mSystems">
        <title>Genome- and Community-Level Interaction Insights into Carbon Utilization and Element Cycling Functions of Hydrothermarchaeota in Hydrothermal Sediment.</title>
        <authorList>
            <person name="Zhou Z."/>
            <person name="Liu Y."/>
            <person name="Xu W."/>
            <person name="Pan J."/>
            <person name="Luo Z.H."/>
            <person name="Li M."/>
        </authorList>
    </citation>
    <scope>NUCLEOTIDE SEQUENCE [LARGE SCALE GENOMIC DNA]</scope>
    <source>
        <strain evidence="1">HyVt-345</strain>
    </source>
</reference>
<comment type="caution">
    <text evidence="1">The sequence shown here is derived from an EMBL/GenBank/DDBJ whole genome shotgun (WGS) entry which is preliminary data.</text>
</comment>
<dbReference type="Proteomes" id="UP000886191">
    <property type="component" value="Unassembled WGS sequence"/>
</dbReference>
<name>A0A831QQM7_9FLAO</name>
<dbReference type="EMBL" id="DRGL01000027">
    <property type="protein sequence ID" value="HEA20946.1"/>
    <property type="molecule type" value="Genomic_DNA"/>
</dbReference>
<dbReference type="AlphaFoldDB" id="A0A831QQM7"/>
<organism evidence="1">
    <name type="scientific">Pricia antarctica</name>
    <dbReference type="NCBI Taxonomy" id="641691"/>
    <lineage>
        <taxon>Bacteria</taxon>
        <taxon>Pseudomonadati</taxon>
        <taxon>Bacteroidota</taxon>
        <taxon>Flavobacteriia</taxon>
        <taxon>Flavobacteriales</taxon>
        <taxon>Flavobacteriaceae</taxon>
        <taxon>Pricia</taxon>
    </lineage>
</organism>
<evidence type="ECO:0008006" key="2">
    <source>
        <dbReference type="Google" id="ProtNLM"/>
    </source>
</evidence>
<gene>
    <name evidence="1" type="ORF">ENH87_08500</name>
</gene>
<dbReference type="SUPFAM" id="SSF47789">
    <property type="entry name" value="C-terminal domain of RNA polymerase alpha subunit"/>
    <property type="match status" value="1"/>
</dbReference>